<comment type="caution">
    <text evidence="2">The sequence shown here is derived from an EMBL/GenBank/DDBJ whole genome shotgun (WGS) entry which is preliminary data.</text>
</comment>
<keyword evidence="1" id="KW-1133">Transmembrane helix</keyword>
<keyword evidence="1" id="KW-0472">Membrane</keyword>
<organism evidence="2 3">
    <name type="scientific">Candidatus Scatosoma pullistercoris</name>
    <dbReference type="NCBI Taxonomy" id="2840934"/>
    <lineage>
        <taxon>Bacteria</taxon>
        <taxon>Bacillati</taxon>
        <taxon>Bacillota</taxon>
        <taxon>Clostridia</taxon>
        <taxon>Candidatus Scatosoma</taxon>
    </lineage>
</organism>
<gene>
    <name evidence="2" type="ORF">IAC57_03295</name>
</gene>
<name>A0A9D1SGU7_9FIRM</name>
<dbReference type="EMBL" id="DVMZ01000086">
    <property type="protein sequence ID" value="HIU59108.1"/>
    <property type="molecule type" value="Genomic_DNA"/>
</dbReference>
<dbReference type="AlphaFoldDB" id="A0A9D1SGU7"/>
<keyword evidence="1" id="KW-0812">Transmembrane</keyword>
<protein>
    <submittedName>
        <fullName evidence="2">Uncharacterized protein</fullName>
    </submittedName>
</protein>
<reference evidence="2" key="1">
    <citation type="submission" date="2020-10" db="EMBL/GenBank/DDBJ databases">
        <authorList>
            <person name="Gilroy R."/>
        </authorList>
    </citation>
    <scope>NUCLEOTIDE SEQUENCE</scope>
    <source>
        <strain evidence="2">11687</strain>
    </source>
</reference>
<evidence type="ECO:0000313" key="2">
    <source>
        <dbReference type="EMBL" id="HIU59108.1"/>
    </source>
</evidence>
<evidence type="ECO:0000256" key="1">
    <source>
        <dbReference type="SAM" id="Phobius"/>
    </source>
</evidence>
<sequence>MTAAEAAIGFGIQKLLLGDRERIFLGVSLAGLCALFFLNIIVGMLIIPLAIKKPFFEVVSRSMLNVSSRPAVYKRAYLCALIFFILTFPFGALGANTYCGFNETGIVYSGFFQTGNYEISYDNIEYVRIGIFHNKQGNPDTFFLRNQF</sequence>
<dbReference type="Proteomes" id="UP000824081">
    <property type="component" value="Unassembled WGS sequence"/>
</dbReference>
<feature type="transmembrane region" description="Helical" evidence="1">
    <location>
        <begin position="72"/>
        <end position="93"/>
    </location>
</feature>
<proteinExistence type="predicted"/>
<accession>A0A9D1SGU7</accession>
<feature type="transmembrane region" description="Helical" evidence="1">
    <location>
        <begin position="23"/>
        <end position="51"/>
    </location>
</feature>
<reference evidence="2" key="2">
    <citation type="journal article" date="2021" name="PeerJ">
        <title>Extensive microbial diversity within the chicken gut microbiome revealed by metagenomics and culture.</title>
        <authorList>
            <person name="Gilroy R."/>
            <person name="Ravi A."/>
            <person name="Getino M."/>
            <person name="Pursley I."/>
            <person name="Horton D.L."/>
            <person name="Alikhan N.F."/>
            <person name="Baker D."/>
            <person name="Gharbi K."/>
            <person name="Hall N."/>
            <person name="Watson M."/>
            <person name="Adriaenssens E.M."/>
            <person name="Foster-Nyarko E."/>
            <person name="Jarju S."/>
            <person name="Secka A."/>
            <person name="Antonio M."/>
            <person name="Oren A."/>
            <person name="Chaudhuri R.R."/>
            <person name="La Ragione R."/>
            <person name="Hildebrand F."/>
            <person name="Pallen M.J."/>
        </authorList>
    </citation>
    <scope>NUCLEOTIDE SEQUENCE</scope>
    <source>
        <strain evidence="2">11687</strain>
    </source>
</reference>
<evidence type="ECO:0000313" key="3">
    <source>
        <dbReference type="Proteomes" id="UP000824081"/>
    </source>
</evidence>